<dbReference type="InterPro" id="IPR022751">
    <property type="entry name" value="Alpha_mannosyltransferase"/>
</dbReference>
<keyword evidence="5 10" id="KW-0812">Transmembrane</keyword>
<dbReference type="SUPFAM" id="SSF53448">
    <property type="entry name" value="Nucleotide-diphospho-sugar transferases"/>
    <property type="match status" value="1"/>
</dbReference>
<dbReference type="GeneID" id="83175177"/>
<comment type="pathway">
    <text evidence="2">Protein modification; protein glycosylation.</text>
</comment>
<dbReference type="Pfam" id="PF11051">
    <property type="entry name" value="Mannosyl_trans3"/>
    <property type="match status" value="2"/>
</dbReference>
<keyword evidence="7 10" id="KW-1133">Transmembrane helix</keyword>
<dbReference type="AlphaFoldDB" id="A0A9W9NF19"/>
<evidence type="ECO:0000313" key="11">
    <source>
        <dbReference type="EMBL" id="KAJ5218715.1"/>
    </source>
</evidence>
<comment type="similarity">
    <text evidence="3">Belongs to the MNN1/MNT family.</text>
</comment>
<evidence type="ECO:0000256" key="4">
    <source>
        <dbReference type="ARBA" id="ARBA00022679"/>
    </source>
</evidence>
<comment type="caution">
    <text evidence="11">The sequence shown here is derived from an EMBL/GenBank/DDBJ whole genome shotgun (WGS) entry which is preliminary data.</text>
</comment>
<evidence type="ECO:0000256" key="6">
    <source>
        <dbReference type="ARBA" id="ARBA00022968"/>
    </source>
</evidence>
<evidence type="ECO:0000256" key="8">
    <source>
        <dbReference type="ARBA" id="ARBA00023034"/>
    </source>
</evidence>
<dbReference type="OrthoDB" id="4484309at2759"/>
<dbReference type="PANTHER" id="PTHR31646:SF1">
    <property type="entry name" value="ALPHA-1,2-MANNOSYLTRANSFERASE MNN2"/>
    <property type="match status" value="1"/>
</dbReference>
<keyword evidence="12" id="KW-1185">Reference proteome</keyword>
<proteinExistence type="inferred from homology"/>
<evidence type="ECO:0000256" key="5">
    <source>
        <dbReference type="ARBA" id="ARBA00022692"/>
    </source>
</evidence>
<accession>A0A9W9NF19</accession>
<dbReference type="Proteomes" id="UP001150904">
    <property type="component" value="Unassembled WGS sequence"/>
</dbReference>
<reference evidence="11" key="2">
    <citation type="journal article" date="2023" name="IMA Fungus">
        <title>Comparative genomic study of the Penicillium genus elucidates a diverse pangenome and 15 lateral gene transfer events.</title>
        <authorList>
            <person name="Petersen C."/>
            <person name="Sorensen T."/>
            <person name="Nielsen M.R."/>
            <person name="Sondergaard T.E."/>
            <person name="Sorensen J.L."/>
            <person name="Fitzpatrick D.A."/>
            <person name="Frisvad J.C."/>
            <person name="Nielsen K.L."/>
        </authorList>
    </citation>
    <scope>NUCLEOTIDE SEQUENCE</scope>
    <source>
        <strain evidence="11">IBT 15544</strain>
    </source>
</reference>
<evidence type="ECO:0000313" key="12">
    <source>
        <dbReference type="Proteomes" id="UP001150904"/>
    </source>
</evidence>
<dbReference type="EMBL" id="JAPQKR010000004">
    <property type="protein sequence ID" value="KAJ5218715.1"/>
    <property type="molecule type" value="Genomic_DNA"/>
</dbReference>
<protein>
    <recommendedName>
        <fullName evidence="13">Alpha-1,2-mannosyltransferase</fullName>
    </recommendedName>
</protein>
<evidence type="ECO:0008006" key="13">
    <source>
        <dbReference type="Google" id="ProtNLM"/>
    </source>
</evidence>
<dbReference type="GO" id="GO:0000026">
    <property type="term" value="F:alpha-1,2-mannosyltransferase activity"/>
    <property type="evidence" value="ECO:0007669"/>
    <property type="project" value="TreeGrafter"/>
</dbReference>
<feature type="transmembrane region" description="Helical" evidence="10">
    <location>
        <begin position="12"/>
        <end position="29"/>
    </location>
</feature>
<sequence length="498" mass="55941">MGLFRPGRARSVFLAMLATLLVCTVYLYWTPTTASSTVSVVPSTAFEVPIIERQKDFWKTFHPLLSRYEPKCPPPANKGNVPAVHFDPNEGIPRPDLSKLTEECLWLLEGAHDQFVKEISKPGRDLKPVHSHTPGTRGIVSTAGSTYMPVFINSLRMLRRAGSTLPVEVYMKDMGEYEKHICNEVLPDMNARCLVMGDIVGKEAIEHYQLKIFAILFSSFEEVIWMDADCFPLGKPEDLLDSEPYKSTGLVTWPDFWFSSASPLYYQISKQPVPPMTARQSTEAGVILVSKKTHFLPLLLAAYYNFYGPSQYFRLLTQGGPGEGDKETFVAAASALKAPFYTVSETVRPIGHFDEHKSSGSAMAQADPREDYALTSQGKWRVNDPAVAPAPPVFFIHANFPKFNPGDNVFGTGWETTPTIDENGTDVRAWSGPPDVLERFGFDVEKAFWEEIKWVTCKYETVFESWKNKAGLCQKVEDYWNNVFAEPHDNALKFTQDG</sequence>
<dbReference type="InterPro" id="IPR029044">
    <property type="entry name" value="Nucleotide-diphossugar_trans"/>
</dbReference>
<evidence type="ECO:0000256" key="1">
    <source>
        <dbReference type="ARBA" id="ARBA00004323"/>
    </source>
</evidence>
<evidence type="ECO:0000256" key="2">
    <source>
        <dbReference type="ARBA" id="ARBA00004922"/>
    </source>
</evidence>
<organism evidence="11 12">
    <name type="scientific">Penicillium cinerascens</name>
    <dbReference type="NCBI Taxonomy" id="70096"/>
    <lineage>
        <taxon>Eukaryota</taxon>
        <taxon>Fungi</taxon>
        <taxon>Dikarya</taxon>
        <taxon>Ascomycota</taxon>
        <taxon>Pezizomycotina</taxon>
        <taxon>Eurotiomycetes</taxon>
        <taxon>Eurotiomycetidae</taxon>
        <taxon>Eurotiales</taxon>
        <taxon>Aspergillaceae</taxon>
        <taxon>Penicillium</taxon>
    </lineage>
</organism>
<evidence type="ECO:0000256" key="7">
    <source>
        <dbReference type="ARBA" id="ARBA00022989"/>
    </source>
</evidence>
<keyword evidence="8" id="KW-0333">Golgi apparatus</keyword>
<evidence type="ECO:0000256" key="9">
    <source>
        <dbReference type="ARBA" id="ARBA00023136"/>
    </source>
</evidence>
<keyword evidence="4" id="KW-0808">Transferase</keyword>
<keyword evidence="6" id="KW-0735">Signal-anchor</keyword>
<gene>
    <name evidence="11" type="ORF">N7498_000814</name>
</gene>
<evidence type="ECO:0000256" key="10">
    <source>
        <dbReference type="SAM" id="Phobius"/>
    </source>
</evidence>
<keyword evidence="9 10" id="KW-0472">Membrane</keyword>
<dbReference type="PANTHER" id="PTHR31646">
    <property type="entry name" value="ALPHA-1,2-MANNOSYLTRANSFERASE MNN2"/>
    <property type="match status" value="1"/>
</dbReference>
<reference evidence="11" key="1">
    <citation type="submission" date="2022-12" db="EMBL/GenBank/DDBJ databases">
        <authorList>
            <person name="Petersen C."/>
        </authorList>
    </citation>
    <scope>NUCLEOTIDE SEQUENCE</scope>
    <source>
        <strain evidence="11">IBT 15544</strain>
    </source>
</reference>
<evidence type="ECO:0000256" key="3">
    <source>
        <dbReference type="ARBA" id="ARBA00009105"/>
    </source>
</evidence>
<dbReference type="GO" id="GO:0000139">
    <property type="term" value="C:Golgi membrane"/>
    <property type="evidence" value="ECO:0007669"/>
    <property type="project" value="UniProtKB-SubCell"/>
</dbReference>
<comment type="subcellular location">
    <subcellularLocation>
        <location evidence="1">Golgi apparatus membrane</location>
        <topology evidence="1">Single-pass type II membrane protein</topology>
    </subcellularLocation>
</comment>
<name>A0A9W9NF19_9EURO</name>
<dbReference type="RefSeq" id="XP_058313288.1">
    <property type="nucleotide sequence ID" value="XM_058447877.1"/>
</dbReference>
<dbReference type="GO" id="GO:0046354">
    <property type="term" value="P:mannan biosynthetic process"/>
    <property type="evidence" value="ECO:0007669"/>
    <property type="project" value="TreeGrafter"/>
</dbReference>